<dbReference type="AlphaFoldDB" id="A0A4S3M7X0"/>
<dbReference type="EMBL" id="SSMD01000010">
    <property type="protein sequence ID" value="THD71763.1"/>
    <property type="molecule type" value="Genomic_DNA"/>
</dbReference>
<keyword evidence="2 3" id="KW-0175">Coiled coil</keyword>
<feature type="coiled-coil region" evidence="3">
    <location>
        <begin position="63"/>
        <end position="123"/>
    </location>
</feature>
<comment type="caution">
    <text evidence="6">The sequence shown here is derived from an EMBL/GenBank/DDBJ whole genome shotgun (WGS) entry which is preliminary data.</text>
</comment>
<dbReference type="GO" id="GO:0030313">
    <property type="term" value="C:cell envelope"/>
    <property type="evidence" value="ECO:0007669"/>
    <property type="project" value="UniProtKB-SubCell"/>
</dbReference>
<gene>
    <name evidence="6" type="ORF">E7681_16730</name>
</gene>
<organism evidence="6 7">
    <name type="scientific">Thalassobius vesicularis</name>
    <dbReference type="NCBI Taxonomy" id="1294297"/>
    <lineage>
        <taxon>Bacteria</taxon>
        <taxon>Pseudomonadati</taxon>
        <taxon>Pseudomonadota</taxon>
        <taxon>Alphaproteobacteria</taxon>
        <taxon>Rhodobacterales</taxon>
        <taxon>Roseobacteraceae</taxon>
        <taxon>Thalassovita</taxon>
    </lineage>
</organism>
<dbReference type="Pfam" id="PF25881">
    <property type="entry name" value="HH_YBHG"/>
    <property type="match status" value="1"/>
</dbReference>
<keyword evidence="7" id="KW-1185">Reference proteome</keyword>
<reference evidence="6 7" key="1">
    <citation type="submission" date="2019-04" db="EMBL/GenBank/DDBJ databases">
        <title>Draft genome sequence of Youngimonas vesicularis.</title>
        <authorList>
            <person name="Hameed A."/>
        </authorList>
    </citation>
    <scope>NUCLEOTIDE SEQUENCE [LARGE SCALE GENOMIC DNA]</scope>
    <source>
        <strain evidence="6 7">CC-AMW-E</strain>
    </source>
</reference>
<keyword evidence="4" id="KW-0732">Signal</keyword>
<dbReference type="RefSeq" id="WP_136340409.1">
    <property type="nucleotide sequence ID" value="NZ_SSMD01000010.1"/>
</dbReference>
<evidence type="ECO:0000313" key="6">
    <source>
        <dbReference type="EMBL" id="THD71763.1"/>
    </source>
</evidence>
<dbReference type="InterPro" id="IPR050465">
    <property type="entry name" value="UPF0194_transport"/>
</dbReference>
<feature type="chain" id="PRO_5020824965" evidence="4">
    <location>
        <begin position="23"/>
        <end position="312"/>
    </location>
</feature>
<dbReference type="OrthoDB" id="9809385at2"/>
<dbReference type="Proteomes" id="UP000306113">
    <property type="component" value="Unassembled WGS sequence"/>
</dbReference>
<protein>
    <submittedName>
        <fullName evidence="6">HlyD family efflux transporter periplasmic adaptor subunit</fullName>
    </submittedName>
</protein>
<proteinExistence type="predicted"/>
<dbReference type="PANTHER" id="PTHR32347">
    <property type="entry name" value="EFFLUX SYSTEM COMPONENT YKNX-RELATED"/>
    <property type="match status" value="1"/>
</dbReference>
<dbReference type="Gene3D" id="1.10.287.470">
    <property type="entry name" value="Helix hairpin bin"/>
    <property type="match status" value="2"/>
</dbReference>
<feature type="domain" description="YbhG-like alpha-helical hairpin" evidence="5">
    <location>
        <begin position="61"/>
        <end position="180"/>
    </location>
</feature>
<dbReference type="Gene3D" id="2.40.30.170">
    <property type="match status" value="1"/>
</dbReference>
<dbReference type="Gene3D" id="2.40.50.100">
    <property type="match status" value="1"/>
</dbReference>
<dbReference type="PANTHER" id="PTHR32347:SF23">
    <property type="entry name" value="BLL5650 PROTEIN"/>
    <property type="match status" value="1"/>
</dbReference>
<evidence type="ECO:0000256" key="3">
    <source>
        <dbReference type="SAM" id="Coils"/>
    </source>
</evidence>
<feature type="signal peptide" evidence="4">
    <location>
        <begin position="1"/>
        <end position="22"/>
    </location>
</feature>
<evidence type="ECO:0000313" key="7">
    <source>
        <dbReference type="Proteomes" id="UP000306113"/>
    </source>
</evidence>
<sequence length="312" mass="33165">MICSLPILSTLLASCAAPLPFATGYVEGEYVLVAPIEASELQSLPVTRGDRVEKGALLARMDHRAAQIALDQAEAALAQARANRADLLEGKRPEEITVIEATLASARAKADEAQHTADRYTRLAETGAATQAQRDDAVTASKVAAAQVREIEANLAVARLPARPQAIAAAEAAVQVAQSARDRTAWLLEKRDLYAPDTGTVTDILRKVGEIGGPSAPILEMLPDGAVKLRLYVPETQIARLRVGDLLSVQCDACGDGQSAKVTYVADAPEFTPPVIYSVENRQKLVYLIEARPQSGATALKPGQIVNVELAE</sequence>
<evidence type="ECO:0000259" key="5">
    <source>
        <dbReference type="Pfam" id="PF25881"/>
    </source>
</evidence>
<name>A0A4S3M7X0_9RHOB</name>
<evidence type="ECO:0000256" key="4">
    <source>
        <dbReference type="SAM" id="SignalP"/>
    </source>
</evidence>
<dbReference type="SUPFAM" id="SSF111369">
    <property type="entry name" value="HlyD-like secretion proteins"/>
    <property type="match status" value="2"/>
</dbReference>
<comment type="subcellular location">
    <subcellularLocation>
        <location evidence="1">Cell envelope</location>
    </subcellularLocation>
</comment>
<evidence type="ECO:0000256" key="2">
    <source>
        <dbReference type="ARBA" id="ARBA00023054"/>
    </source>
</evidence>
<accession>A0A4S3M7X0</accession>
<evidence type="ECO:0000256" key="1">
    <source>
        <dbReference type="ARBA" id="ARBA00004196"/>
    </source>
</evidence>
<dbReference type="InterPro" id="IPR059052">
    <property type="entry name" value="HH_YbhG-like"/>
</dbReference>